<protein>
    <submittedName>
        <fullName evidence="1">Uncharacterized protein</fullName>
    </submittedName>
</protein>
<dbReference type="STRING" id="296218.AWN68_17360"/>
<gene>
    <name evidence="1" type="ORF">AWN68_17360</name>
</gene>
<comment type="caution">
    <text evidence="1">The sequence shown here is derived from an EMBL/GenBank/DDBJ whole genome shotgun (WGS) entry which is preliminary data.</text>
</comment>
<organism evidence="1 2">
    <name type="scientific">Roseivirga echinicomitans</name>
    <dbReference type="NCBI Taxonomy" id="296218"/>
    <lineage>
        <taxon>Bacteria</taxon>
        <taxon>Pseudomonadati</taxon>
        <taxon>Bacteroidota</taxon>
        <taxon>Cytophagia</taxon>
        <taxon>Cytophagales</taxon>
        <taxon>Roseivirgaceae</taxon>
        <taxon>Roseivirga</taxon>
    </lineage>
</organism>
<reference evidence="1 2" key="1">
    <citation type="submission" date="2016-01" db="EMBL/GenBank/DDBJ databases">
        <title>Genome sequencing of Roseivirga echinicomitans KMM 6058.</title>
        <authorList>
            <person name="Selvaratnam C."/>
            <person name="Thevarajoo S."/>
            <person name="Goh K.M."/>
            <person name="Ee R."/>
            <person name="Chan K.-G."/>
            <person name="Chong C.S."/>
        </authorList>
    </citation>
    <scope>NUCLEOTIDE SEQUENCE [LARGE SCALE GENOMIC DNA]</scope>
    <source>
        <strain evidence="1 2">KMM 6058</strain>
    </source>
</reference>
<dbReference type="RefSeq" id="WP_068413914.1">
    <property type="nucleotide sequence ID" value="NZ_LRDB01000008.1"/>
</dbReference>
<dbReference type="Proteomes" id="UP000075615">
    <property type="component" value="Unassembled WGS sequence"/>
</dbReference>
<name>A0A150XNH3_9BACT</name>
<dbReference type="EMBL" id="LRDB01000008">
    <property type="protein sequence ID" value="KYG80266.1"/>
    <property type="molecule type" value="Genomic_DNA"/>
</dbReference>
<keyword evidence="2" id="KW-1185">Reference proteome</keyword>
<proteinExistence type="predicted"/>
<evidence type="ECO:0000313" key="2">
    <source>
        <dbReference type="Proteomes" id="UP000075615"/>
    </source>
</evidence>
<sequence>MIIDEGIYYERWISGNSMIWYNSEFGIQLWKFELDGKKLSYSEYDKEEGLLLESNLEETITSLTDKNITIDVSTNPSGISYSLKRISTDKFNPDFSKLDLQEVYEEIKLRQYELYNIK</sequence>
<accession>A0A150XNH3</accession>
<dbReference type="AlphaFoldDB" id="A0A150XNH3"/>
<evidence type="ECO:0000313" key="1">
    <source>
        <dbReference type="EMBL" id="KYG80266.1"/>
    </source>
</evidence>